<dbReference type="eggNOG" id="COG1804">
    <property type="taxonomic scope" value="Bacteria"/>
</dbReference>
<dbReference type="Gene3D" id="3.40.50.10540">
    <property type="entry name" value="Crotonobetainyl-coa:carnitine coa-transferase, domain 1"/>
    <property type="match status" value="1"/>
</dbReference>
<dbReference type="AlphaFoldDB" id="I4C3Z5"/>
<keyword evidence="2" id="KW-1185">Reference proteome</keyword>
<dbReference type="GO" id="GO:0016740">
    <property type="term" value="F:transferase activity"/>
    <property type="evidence" value="ECO:0007669"/>
    <property type="project" value="UniProtKB-KW"/>
</dbReference>
<dbReference type="HOGENOM" id="CLU_033975_5_0_7"/>
<dbReference type="InterPro" id="IPR044855">
    <property type="entry name" value="CoA-Trfase_III_dom3_sf"/>
</dbReference>
<dbReference type="InterPro" id="IPR023606">
    <property type="entry name" value="CoA-Trfase_III_dom_1_sf"/>
</dbReference>
<gene>
    <name evidence="1" type="ordered locus">Desti_1575</name>
</gene>
<dbReference type="STRING" id="706587.Desti_1575"/>
<protein>
    <submittedName>
        <fullName evidence="1">Putative acyl-CoA transferase/carnitine dehydratase</fullName>
    </submittedName>
</protein>
<dbReference type="EMBL" id="CP003360">
    <property type="protein sequence ID" value="AFM24286.1"/>
    <property type="molecule type" value="Genomic_DNA"/>
</dbReference>
<dbReference type="RefSeq" id="WP_014809434.1">
    <property type="nucleotide sequence ID" value="NC_018025.1"/>
</dbReference>
<evidence type="ECO:0000313" key="2">
    <source>
        <dbReference type="Proteomes" id="UP000006055"/>
    </source>
</evidence>
<dbReference type="KEGG" id="dti:Desti_1575"/>
<sequence length="383" mass="41164">MVQALSGLKVLDLSMNLPGPYMTWLLAMLGAEIVKIENPVGGDYARALGSGGQESPYFAAVNRNKKSVSLNLKHPEGKRIFLDLLDHYDTLVEGFRPGTMERLGLGYSDTSARNPRLIHVSITGYGHNGPNRLRAGHDLNYLSLAGIIGMTGTRDGQPVVPGVQIADLAGGALFGLVGLLAAVIQRERTGRGQFVDTAMFDGSLSLATMVFAGVGTGMETPLPGKMLLNGRFPCYGLYRTSDGQYMSLGAIEPKFWVNFCQAAGRPDLLNGQYAGENVVSEVAALFASRTREEWLEILKDADACCEPVLTLNEAVESPLVRARNMVNTSPQGHPVLACPLKLSESPVPEDCPAPDLGQNNQEILGKLGLQEKDLLELRSKGVI</sequence>
<reference evidence="2" key="1">
    <citation type="submission" date="2012-06" db="EMBL/GenBank/DDBJ databases">
        <title>Complete sequence of chromosome of Desulfomonile tiedjei DSM 6799.</title>
        <authorList>
            <person name="Lucas S."/>
            <person name="Copeland A."/>
            <person name="Lapidus A."/>
            <person name="Glavina del Rio T."/>
            <person name="Dalin E."/>
            <person name="Tice H."/>
            <person name="Bruce D."/>
            <person name="Goodwin L."/>
            <person name="Pitluck S."/>
            <person name="Peters L."/>
            <person name="Ovchinnikova G."/>
            <person name="Zeytun A."/>
            <person name="Lu M."/>
            <person name="Kyrpides N."/>
            <person name="Mavromatis K."/>
            <person name="Ivanova N."/>
            <person name="Brettin T."/>
            <person name="Detter J.C."/>
            <person name="Han C."/>
            <person name="Larimer F."/>
            <person name="Land M."/>
            <person name="Hauser L."/>
            <person name="Markowitz V."/>
            <person name="Cheng J.-F."/>
            <person name="Hugenholtz P."/>
            <person name="Woyke T."/>
            <person name="Wu D."/>
            <person name="Spring S."/>
            <person name="Schroeder M."/>
            <person name="Brambilla E."/>
            <person name="Klenk H.-P."/>
            <person name="Eisen J.A."/>
        </authorList>
    </citation>
    <scope>NUCLEOTIDE SEQUENCE [LARGE SCALE GENOMIC DNA]</scope>
    <source>
        <strain evidence="2">ATCC 49306 / DSM 6799 / DCB-1</strain>
    </source>
</reference>
<dbReference type="Gene3D" id="3.30.1540.10">
    <property type="entry name" value="formyl-coa transferase, domain 3"/>
    <property type="match status" value="1"/>
</dbReference>
<dbReference type="SUPFAM" id="SSF89796">
    <property type="entry name" value="CoA-transferase family III (CaiB/BaiF)"/>
    <property type="match status" value="1"/>
</dbReference>
<dbReference type="InterPro" id="IPR003673">
    <property type="entry name" value="CoA-Trfase_fam_III"/>
</dbReference>
<dbReference type="Pfam" id="PF02515">
    <property type="entry name" value="CoA_transf_3"/>
    <property type="match status" value="1"/>
</dbReference>
<name>I4C3Z5_DESTA</name>
<accession>I4C3Z5</accession>
<evidence type="ECO:0000313" key="1">
    <source>
        <dbReference type="EMBL" id="AFM24286.1"/>
    </source>
</evidence>
<dbReference type="PANTHER" id="PTHR48228:SF5">
    <property type="entry name" value="ALPHA-METHYLACYL-COA RACEMASE"/>
    <property type="match status" value="1"/>
</dbReference>
<organism evidence="1 2">
    <name type="scientific">Desulfomonile tiedjei (strain ATCC 49306 / DSM 6799 / DCB-1)</name>
    <dbReference type="NCBI Taxonomy" id="706587"/>
    <lineage>
        <taxon>Bacteria</taxon>
        <taxon>Pseudomonadati</taxon>
        <taxon>Thermodesulfobacteriota</taxon>
        <taxon>Desulfomonilia</taxon>
        <taxon>Desulfomonilales</taxon>
        <taxon>Desulfomonilaceae</taxon>
        <taxon>Desulfomonile</taxon>
    </lineage>
</organism>
<dbReference type="OrthoDB" id="9781472at2"/>
<proteinExistence type="predicted"/>
<dbReference type="InterPro" id="IPR050509">
    <property type="entry name" value="CoA-transferase_III"/>
</dbReference>
<dbReference type="Proteomes" id="UP000006055">
    <property type="component" value="Chromosome"/>
</dbReference>
<keyword evidence="1" id="KW-0808">Transferase</keyword>
<dbReference type="PANTHER" id="PTHR48228">
    <property type="entry name" value="SUCCINYL-COA--D-CITRAMALATE COA-TRANSFERASE"/>
    <property type="match status" value="1"/>
</dbReference>